<dbReference type="GO" id="GO:0009097">
    <property type="term" value="P:isoleucine biosynthetic process"/>
    <property type="evidence" value="ECO:0007669"/>
    <property type="project" value="TreeGrafter"/>
</dbReference>
<dbReference type="Gene3D" id="3.40.50.1100">
    <property type="match status" value="2"/>
</dbReference>
<protein>
    <submittedName>
        <fullName evidence="5">Threonine synthase</fullName>
        <ecNumber evidence="5">4.2.3.1</ecNumber>
    </submittedName>
</protein>
<dbReference type="EC" id="4.2.3.1" evidence="5"/>
<dbReference type="InterPro" id="IPR050147">
    <property type="entry name" value="Ser/Thr_Dehydratase"/>
</dbReference>
<dbReference type="SUPFAM" id="SSF53686">
    <property type="entry name" value="Tryptophan synthase beta subunit-like PLP-dependent enzymes"/>
    <property type="match status" value="1"/>
</dbReference>
<dbReference type="InterPro" id="IPR001926">
    <property type="entry name" value="TrpB-like_PALP"/>
</dbReference>
<evidence type="ECO:0000256" key="2">
    <source>
        <dbReference type="ARBA" id="ARBA00022898"/>
    </source>
</evidence>
<dbReference type="NCBIfam" id="NF006050">
    <property type="entry name" value="PRK08197.1"/>
    <property type="match status" value="1"/>
</dbReference>
<dbReference type="AlphaFoldDB" id="A0AAP6ZSB6"/>
<dbReference type="GO" id="GO:0004794">
    <property type="term" value="F:threonine deaminase activity"/>
    <property type="evidence" value="ECO:0007669"/>
    <property type="project" value="TreeGrafter"/>
</dbReference>
<comment type="cofactor">
    <cofactor evidence="1">
        <name>pyridoxal 5'-phosphate</name>
        <dbReference type="ChEBI" id="CHEBI:597326"/>
    </cofactor>
</comment>
<reference evidence="5 6" key="1">
    <citation type="submission" date="2020-05" db="EMBL/GenBank/DDBJ databases">
        <title>Whole genome sequencing and identification of novel metabolites from Paenibacillus alvei strain JR949.</title>
        <authorList>
            <person name="Rajendhran J."/>
            <person name="Sree Pranav P."/>
            <person name="Mahalakshmi B."/>
            <person name="Karthikeyan R."/>
        </authorList>
    </citation>
    <scope>NUCLEOTIDE SEQUENCE [LARGE SCALE GENOMIC DNA]</scope>
    <source>
        <strain evidence="5 6">JR949</strain>
    </source>
</reference>
<feature type="domain" description="Tryptophan synthase beta chain-like PALP" evidence="4">
    <location>
        <begin position="74"/>
        <end position="380"/>
    </location>
</feature>
<evidence type="ECO:0000313" key="6">
    <source>
        <dbReference type="Proteomes" id="UP000552038"/>
    </source>
</evidence>
<gene>
    <name evidence="5" type="ORF">HMI46_02835</name>
</gene>
<accession>A0AAP6ZSB6</accession>
<proteinExistence type="predicted"/>
<dbReference type="GO" id="GO:0006567">
    <property type="term" value="P:L-threonine catabolic process"/>
    <property type="evidence" value="ECO:0007669"/>
    <property type="project" value="TreeGrafter"/>
</dbReference>
<evidence type="ECO:0000313" key="5">
    <source>
        <dbReference type="EMBL" id="NOJ69495.1"/>
    </source>
</evidence>
<dbReference type="PANTHER" id="PTHR48078:SF6">
    <property type="entry name" value="L-THREONINE DEHYDRATASE CATABOLIC TDCB"/>
    <property type="match status" value="1"/>
</dbReference>
<dbReference type="PROSITE" id="PS00165">
    <property type="entry name" value="DEHYDRATASE_SER_THR"/>
    <property type="match status" value="1"/>
</dbReference>
<evidence type="ECO:0000256" key="1">
    <source>
        <dbReference type="ARBA" id="ARBA00001933"/>
    </source>
</evidence>
<organism evidence="5 6">
    <name type="scientific">Paenibacillus alvei</name>
    <name type="common">Bacillus alvei</name>
    <dbReference type="NCBI Taxonomy" id="44250"/>
    <lineage>
        <taxon>Bacteria</taxon>
        <taxon>Bacillati</taxon>
        <taxon>Bacillota</taxon>
        <taxon>Bacilli</taxon>
        <taxon>Bacillales</taxon>
        <taxon>Paenibacillaceae</taxon>
        <taxon>Paenibacillus</taxon>
    </lineage>
</organism>
<keyword evidence="2" id="KW-0663">Pyridoxal phosphate</keyword>
<name>A0AAP6ZSB6_PAEAL</name>
<dbReference type="PANTHER" id="PTHR48078">
    <property type="entry name" value="THREONINE DEHYDRATASE, MITOCHONDRIAL-RELATED"/>
    <property type="match status" value="1"/>
</dbReference>
<dbReference type="GO" id="GO:0004795">
    <property type="term" value="F:threonine synthase activity"/>
    <property type="evidence" value="ECO:0007669"/>
    <property type="project" value="UniProtKB-EC"/>
</dbReference>
<dbReference type="CDD" id="cd01563">
    <property type="entry name" value="Thr-synth_1"/>
    <property type="match status" value="1"/>
</dbReference>
<evidence type="ECO:0000259" key="4">
    <source>
        <dbReference type="Pfam" id="PF00291"/>
    </source>
</evidence>
<dbReference type="GO" id="GO:0030170">
    <property type="term" value="F:pyridoxal phosphate binding"/>
    <property type="evidence" value="ECO:0007669"/>
    <property type="project" value="InterPro"/>
</dbReference>
<dbReference type="GO" id="GO:0006565">
    <property type="term" value="P:L-serine catabolic process"/>
    <property type="evidence" value="ECO:0007669"/>
    <property type="project" value="TreeGrafter"/>
</dbReference>
<evidence type="ECO:0000256" key="3">
    <source>
        <dbReference type="ARBA" id="ARBA00023239"/>
    </source>
</evidence>
<sequence length="420" mass="45385">MSFSYISHLYCPKCEASYPPHRQAHLCACGSPLLAAYRLDEVKASVRRSELAAREPSLWRYHELLPVEQAQNIISLGEGFTPLLPLPRLGRRISIPHLYLKDDGLLPTGSFKARGAAVGVSKAMELGVRELALPTNGNAGAAWALYAARAGIRSTVVMPVDAPAITRSECTIAGARLHLVKGLISDAGKIVAQAISDDDGLYDASTLKEPYRIEGKKTIGFEIVEQFGWKLPDVIVYPTGGGVGLIGIYKALTELQALSWVQGKLPRFVAVQSAGCAPIVEAWKNRQIESTFWPQASTIAFGINVPKALGDFLVLDALYQTEGCAIAIDDRAILEEQRLIAELEGAFICPEGASTLVAARRLRDSGWIQDSDSVVVINTGLGLKYPHVIQTNIPVIKPGDRLNSKIDATSRPPSPWEGIG</sequence>
<dbReference type="EMBL" id="JABFOR010000002">
    <property type="protein sequence ID" value="NOJ69495.1"/>
    <property type="molecule type" value="Genomic_DNA"/>
</dbReference>
<keyword evidence="3 5" id="KW-0456">Lyase</keyword>
<dbReference type="InterPro" id="IPR000634">
    <property type="entry name" value="Ser/Thr_deHydtase_PyrdxlP-BS"/>
</dbReference>
<dbReference type="RefSeq" id="WP_171414829.1">
    <property type="nucleotide sequence ID" value="NZ_JABFOR010000002.1"/>
</dbReference>
<dbReference type="InterPro" id="IPR036052">
    <property type="entry name" value="TrpB-like_PALP_sf"/>
</dbReference>
<dbReference type="GO" id="GO:0003941">
    <property type="term" value="F:L-serine ammonia-lyase activity"/>
    <property type="evidence" value="ECO:0007669"/>
    <property type="project" value="TreeGrafter"/>
</dbReference>
<dbReference type="Pfam" id="PF00291">
    <property type="entry name" value="PALP"/>
    <property type="match status" value="1"/>
</dbReference>
<comment type="caution">
    <text evidence="5">The sequence shown here is derived from an EMBL/GenBank/DDBJ whole genome shotgun (WGS) entry which is preliminary data.</text>
</comment>
<dbReference type="Proteomes" id="UP000552038">
    <property type="component" value="Unassembled WGS sequence"/>
</dbReference>